<evidence type="ECO:0000313" key="3">
    <source>
        <dbReference type="Proteomes" id="UP001550378"/>
    </source>
</evidence>
<dbReference type="Proteomes" id="UP001550378">
    <property type="component" value="Unassembled WGS sequence"/>
</dbReference>
<evidence type="ECO:0000313" key="2">
    <source>
        <dbReference type="EMBL" id="MEU0708276.1"/>
    </source>
</evidence>
<feature type="signal peptide" evidence="1">
    <location>
        <begin position="1"/>
        <end position="23"/>
    </location>
</feature>
<sequence>MHARKSLALATATVALGTGLAMSAPAAQAETAHTPAPTAQAAAGGTDASAAKAGWHLIWGPKKHKPTKYWATPDFVPRSGTLGVNARCWNGGDGTKYKIDVVRTRDKKVVKKGGWGYCSGNWMTVKTSAASGTAYYMRIYLKGKPHTVEAKAYYYR</sequence>
<protein>
    <recommendedName>
        <fullName evidence="4">Secreted protein</fullName>
    </recommendedName>
</protein>
<proteinExistence type="predicted"/>
<dbReference type="EMBL" id="JBEXZR010000009">
    <property type="protein sequence ID" value="MEU0708276.1"/>
    <property type="molecule type" value="Genomic_DNA"/>
</dbReference>
<evidence type="ECO:0000256" key="1">
    <source>
        <dbReference type="SAM" id="SignalP"/>
    </source>
</evidence>
<keyword evidence="1" id="KW-0732">Signal</keyword>
<gene>
    <name evidence="2" type="ORF">ABZ508_13055</name>
</gene>
<name>A0ABV2W558_9ACTN</name>
<dbReference type="RefSeq" id="WP_359806115.1">
    <property type="nucleotide sequence ID" value="NZ_JBEXZO010000011.1"/>
</dbReference>
<reference evidence="2 3" key="1">
    <citation type="submission" date="2024-06" db="EMBL/GenBank/DDBJ databases">
        <title>The Natural Products Discovery Center: Release of the First 8490 Sequenced Strains for Exploring Actinobacteria Biosynthetic Diversity.</title>
        <authorList>
            <person name="Kalkreuter E."/>
            <person name="Kautsar S.A."/>
            <person name="Yang D."/>
            <person name="Bader C.D."/>
            <person name="Teijaro C.N."/>
            <person name="Fluegel L."/>
            <person name="Davis C.M."/>
            <person name="Simpson J.R."/>
            <person name="Lauterbach L."/>
            <person name="Steele A.D."/>
            <person name="Gui C."/>
            <person name="Meng S."/>
            <person name="Li G."/>
            <person name="Viehrig K."/>
            <person name="Ye F."/>
            <person name="Su P."/>
            <person name="Kiefer A.F."/>
            <person name="Nichols A."/>
            <person name="Cepeda A.J."/>
            <person name="Yan W."/>
            <person name="Fan B."/>
            <person name="Jiang Y."/>
            <person name="Adhikari A."/>
            <person name="Zheng C.-J."/>
            <person name="Schuster L."/>
            <person name="Cowan T.M."/>
            <person name="Smanski M.J."/>
            <person name="Chevrette M.G."/>
            <person name="De Carvalho L.P.S."/>
            <person name="Shen B."/>
        </authorList>
    </citation>
    <scope>NUCLEOTIDE SEQUENCE [LARGE SCALE GENOMIC DNA]</scope>
    <source>
        <strain evidence="2 3">NPDC006337</strain>
    </source>
</reference>
<evidence type="ECO:0008006" key="4">
    <source>
        <dbReference type="Google" id="ProtNLM"/>
    </source>
</evidence>
<comment type="caution">
    <text evidence="2">The sequence shown here is derived from an EMBL/GenBank/DDBJ whole genome shotgun (WGS) entry which is preliminary data.</text>
</comment>
<accession>A0ABV2W558</accession>
<feature type="chain" id="PRO_5047261976" description="Secreted protein" evidence="1">
    <location>
        <begin position="24"/>
        <end position="156"/>
    </location>
</feature>
<keyword evidence="3" id="KW-1185">Reference proteome</keyword>
<organism evidence="2 3">
    <name type="scientific">Streptomyces lavendulocolor</name>
    <dbReference type="NCBI Taxonomy" id="67316"/>
    <lineage>
        <taxon>Bacteria</taxon>
        <taxon>Bacillati</taxon>
        <taxon>Actinomycetota</taxon>
        <taxon>Actinomycetes</taxon>
        <taxon>Kitasatosporales</taxon>
        <taxon>Streptomycetaceae</taxon>
        <taxon>Streptomyces</taxon>
    </lineage>
</organism>